<dbReference type="RefSeq" id="WP_220165212.1">
    <property type="nucleotide sequence ID" value="NZ_CP080507.1"/>
</dbReference>
<evidence type="ECO:0000313" key="4">
    <source>
        <dbReference type="Proteomes" id="UP000825051"/>
    </source>
</evidence>
<dbReference type="Proteomes" id="UP000825051">
    <property type="component" value="Chromosome"/>
</dbReference>
<keyword evidence="2" id="KW-0812">Transmembrane</keyword>
<protein>
    <submittedName>
        <fullName evidence="3">Uncharacterized protein</fullName>
    </submittedName>
</protein>
<dbReference type="KEGG" id="ole:K0B96_06580"/>
<keyword evidence="2" id="KW-0472">Membrane</keyword>
<dbReference type="AlphaFoldDB" id="A0A8F9XID1"/>
<evidence type="ECO:0000313" key="3">
    <source>
        <dbReference type="EMBL" id="QYM80275.1"/>
    </source>
</evidence>
<reference evidence="3" key="1">
    <citation type="submission" date="2021-08" db="EMBL/GenBank/DDBJ databases">
        <title>Genome of a novel bacterium of the phylum Verrucomicrobia, Oleiharenicola sp. KSB-15.</title>
        <authorList>
            <person name="Chung J.-H."/>
            <person name="Ahn J.-H."/>
            <person name="Yoon Y."/>
            <person name="Kim D.-Y."/>
            <person name="An S.-H."/>
            <person name="Park I."/>
            <person name="Yeon J."/>
        </authorList>
    </citation>
    <scope>NUCLEOTIDE SEQUENCE</scope>
    <source>
        <strain evidence="3">KSB-15</strain>
    </source>
</reference>
<proteinExistence type="predicted"/>
<keyword evidence="2" id="KW-1133">Transmembrane helix</keyword>
<evidence type="ECO:0000256" key="2">
    <source>
        <dbReference type="SAM" id="Phobius"/>
    </source>
</evidence>
<dbReference type="EMBL" id="CP080507">
    <property type="protein sequence ID" value="QYM80275.1"/>
    <property type="molecule type" value="Genomic_DNA"/>
</dbReference>
<accession>A0A8F9XID1</accession>
<evidence type="ECO:0000256" key="1">
    <source>
        <dbReference type="SAM" id="Coils"/>
    </source>
</evidence>
<gene>
    <name evidence="3" type="ORF">K0B96_06580</name>
</gene>
<organism evidence="3 4">
    <name type="scientific">Horticoccus luteus</name>
    <dbReference type="NCBI Taxonomy" id="2862869"/>
    <lineage>
        <taxon>Bacteria</taxon>
        <taxon>Pseudomonadati</taxon>
        <taxon>Verrucomicrobiota</taxon>
        <taxon>Opitutia</taxon>
        <taxon>Opitutales</taxon>
        <taxon>Opitutaceae</taxon>
        <taxon>Horticoccus</taxon>
    </lineage>
</organism>
<keyword evidence="4" id="KW-1185">Reference proteome</keyword>
<feature type="transmembrane region" description="Helical" evidence="2">
    <location>
        <begin position="12"/>
        <end position="39"/>
    </location>
</feature>
<sequence>MIPLFAQTTPSPAAVASFVNVVEVAAWLAVAFAAVVVAWRQMTGKSEETRISPSPLEVKQHARLAKWEELETVKAEAHGRISRERKEIDAAIVRVEQQQRALGLRIDDDLREIRDAMQANNEAAEKRVERINARLDNLNTVVTDLPGRIVGLIDGAKHL</sequence>
<feature type="coiled-coil region" evidence="1">
    <location>
        <begin position="81"/>
        <end position="141"/>
    </location>
</feature>
<name>A0A8F9XID1_9BACT</name>
<keyword evidence="1" id="KW-0175">Coiled coil</keyword>